<comment type="similarity">
    <text evidence="6">Belongs to the vsr family.</text>
</comment>
<keyword evidence="1 6" id="KW-0540">Nuclease</keyword>
<proteinExistence type="inferred from homology"/>
<comment type="function">
    <text evidence="6">May nick specific sequences that contain T:G mispairs resulting from m5C-deamination.</text>
</comment>
<evidence type="ECO:0000256" key="2">
    <source>
        <dbReference type="ARBA" id="ARBA00022759"/>
    </source>
</evidence>
<evidence type="ECO:0000256" key="3">
    <source>
        <dbReference type="ARBA" id="ARBA00022763"/>
    </source>
</evidence>
<keyword evidence="8" id="KW-1185">Reference proteome</keyword>
<dbReference type="CDD" id="cd00221">
    <property type="entry name" value="Vsr"/>
    <property type="match status" value="1"/>
</dbReference>
<dbReference type="GO" id="GO:0006298">
    <property type="term" value="P:mismatch repair"/>
    <property type="evidence" value="ECO:0007669"/>
    <property type="project" value="UniProtKB-UniRule"/>
</dbReference>
<dbReference type="GO" id="GO:0004519">
    <property type="term" value="F:endonuclease activity"/>
    <property type="evidence" value="ECO:0007669"/>
    <property type="project" value="UniProtKB-KW"/>
</dbReference>
<evidence type="ECO:0000256" key="6">
    <source>
        <dbReference type="PIRNR" id="PIRNR018267"/>
    </source>
</evidence>
<reference evidence="7 8" key="1">
    <citation type="submission" date="2016-10" db="EMBL/GenBank/DDBJ databases">
        <title>Marinobacter salinus sp. nov., a moderately halophilic bacterium isolated from a tidal flat environment.</title>
        <authorList>
            <person name="Park S.-J."/>
        </authorList>
    </citation>
    <scope>NUCLEOTIDE SEQUENCE [LARGE SCALE GENOMIC DNA]</scope>
    <source>
        <strain evidence="7 8">Hb8</strain>
    </source>
</reference>
<sequence length="136" mass="16050">MDSVSKAKRSEIMGKVRGKNTSPELHVRKLLHSLGFRYRLHRGDLPGKPDIVFAKKQKIIFVHGCFWHRHEGCSMARFPKSREEFWRKKFEDNKARDARNVCELERQGWSVLIVWECELSDDIALREKLCGFLLDH</sequence>
<dbReference type="NCBIfam" id="TIGR00632">
    <property type="entry name" value="vsr"/>
    <property type="match status" value="1"/>
</dbReference>
<dbReference type="EC" id="3.1.-.-" evidence="6"/>
<evidence type="ECO:0000256" key="4">
    <source>
        <dbReference type="ARBA" id="ARBA00022801"/>
    </source>
</evidence>
<keyword evidence="5 6" id="KW-0234">DNA repair</keyword>
<dbReference type="STRING" id="1874317.BKP64_06360"/>
<dbReference type="GO" id="GO:0016787">
    <property type="term" value="F:hydrolase activity"/>
    <property type="evidence" value="ECO:0007669"/>
    <property type="project" value="UniProtKB-KW"/>
</dbReference>
<evidence type="ECO:0000313" key="7">
    <source>
        <dbReference type="EMBL" id="AOY87825.1"/>
    </source>
</evidence>
<name>A0A1D9GK02_9GAMM</name>
<dbReference type="EMBL" id="CP017715">
    <property type="protein sequence ID" value="AOY87825.1"/>
    <property type="molecule type" value="Genomic_DNA"/>
</dbReference>
<evidence type="ECO:0000256" key="5">
    <source>
        <dbReference type="ARBA" id="ARBA00023204"/>
    </source>
</evidence>
<keyword evidence="2 6" id="KW-0255">Endonuclease</keyword>
<evidence type="ECO:0000313" key="8">
    <source>
        <dbReference type="Proteomes" id="UP000177445"/>
    </source>
</evidence>
<dbReference type="SUPFAM" id="SSF52980">
    <property type="entry name" value="Restriction endonuclease-like"/>
    <property type="match status" value="1"/>
</dbReference>
<dbReference type="REBASE" id="162653">
    <property type="entry name" value="V.MspHb8ORF6355P"/>
</dbReference>
<dbReference type="Gene3D" id="3.40.960.10">
    <property type="entry name" value="VSR Endonuclease"/>
    <property type="match status" value="1"/>
</dbReference>
<dbReference type="PIRSF" id="PIRSF018267">
    <property type="entry name" value="VSR_endonuc"/>
    <property type="match status" value="1"/>
</dbReference>
<dbReference type="InterPro" id="IPR004603">
    <property type="entry name" value="DNA_mismatch_endonuc_vsr"/>
</dbReference>
<evidence type="ECO:0000256" key="1">
    <source>
        <dbReference type="ARBA" id="ARBA00022722"/>
    </source>
</evidence>
<gene>
    <name evidence="7" type="ORF">BKP64_06360</name>
</gene>
<dbReference type="OrthoDB" id="9801520at2"/>
<dbReference type="InterPro" id="IPR011335">
    <property type="entry name" value="Restrct_endonuc-II-like"/>
</dbReference>
<dbReference type="Pfam" id="PF03852">
    <property type="entry name" value="Vsr"/>
    <property type="match status" value="1"/>
</dbReference>
<dbReference type="AlphaFoldDB" id="A0A1D9GK02"/>
<dbReference type="RefSeq" id="WP_070967473.1">
    <property type="nucleotide sequence ID" value="NZ_CP017715.1"/>
</dbReference>
<dbReference type="KEGG" id="msq:BKP64_06360"/>
<organism evidence="7 8">
    <name type="scientific">Marinobacter salinus</name>
    <dbReference type="NCBI Taxonomy" id="1874317"/>
    <lineage>
        <taxon>Bacteria</taxon>
        <taxon>Pseudomonadati</taxon>
        <taxon>Pseudomonadota</taxon>
        <taxon>Gammaproteobacteria</taxon>
        <taxon>Pseudomonadales</taxon>
        <taxon>Marinobacteraceae</taxon>
        <taxon>Marinobacter</taxon>
    </lineage>
</organism>
<keyword evidence="3 6" id="KW-0227">DNA damage</keyword>
<keyword evidence="4 6" id="KW-0378">Hydrolase</keyword>
<accession>A0A1D9GK02</accession>
<protein>
    <recommendedName>
        <fullName evidence="6">Very short patch repair endonuclease</fullName>
        <ecNumber evidence="6">3.1.-.-</ecNumber>
    </recommendedName>
</protein>
<dbReference type="Proteomes" id="UP000177445">
    <property type="component" value="Chromosome"/>
</dbReference>